<accession>A0A412WPZ6</accession>
<dbReference type="SMART" id="SM01252">
    <property type="entry name" value="KilA-N"/>
    <property type="match status" value="1"/>
</dbReference>
<dbReference type="EMBL" id="QRYW01000006">
    <property type="protein sequence ID" value="RGV29271.1"/>
    <property type="molecule type" value="Genomic_DNA"/>
</dbReference>
<dbReference type="InterPro" id="IPR017880">
    <property type="entry name" value="KilA_N"/>
</dbReference>
<sequence>MKELVLFDKTQNSILGNVRSDGDMLSLTDLWKAANSPNKKDPSTWQRRESTIELIDTVCNFLNTPKMGVLKSKRGKSNGGTWAHKNLALAYAKWLDPKLHILINEVFFQRIEEEKNPDLIADRYIKAYKKRGKDEKWIQERFEGKVVRNTFTSTLAKHGVKHDGFRQCTNAIYSPLFGVLVYDYIHKETPSAIDVYRGRTELEITKIIRDSTIVSRDSIVVFK</sequence>
<proteinExistence type="predicted"/>
<dbReference type="InterPro" id="IPR036887">
    <property type="entry name" value="HTH_APSES_sf"/>
</dbReference>
<dbReference type="Pfam" id="PF04383">
    <property type="entry name" value="KilA-N"/>
    <property type="match status" value="1"/>
</dbReference>
<dbReference type="InterPro" id="IPR018004">
    <property type="entry name" value="KilA/APSES_HTH"/>
</dbReference>
<evidence type="ECO:0000313" key="2">
    <source>
        <dbReference type="EMBL" id="RGV29271.1"/>
    </source>
</evidence>
<organism evidence="2 3">
    <name type="scientific">Odoribacter splanchnicus</name>
    <dbReference type="NCBI Taxonomy" id="28118"/>
    <lineage>
        <taxon>Bacteria</taxon>
        <taxon>Pseudomonadati</taxon>
        <taxon>Bacteroidota</taxon>
        <taxon>Bacteroidia</taxon>
        <taxon>Bacteroidales</taxon>
        <taxon>Odoribacteraceae</taxon>
        <taxon>Odoribacter</taxon>
    </lineage>
</organism>
<reference evidence="2 3" key="1">
    <citation type="submission" date="2018-08" db="EMBL/GenBank/DDBJ databases">
        <title>A genome reference for cultivated species of the human gut microbiota.</title>
        <authorList>
            <person name="Zou Y."/>
            <person name="Xue W."/>
            <person name="Luo G."/>
        </authorList>
    </citation>
    <scope>NUCLEOTIDE SEQUENCE [LARGE SCALE GENOMIC DNA]</scope>
    <source>
        <strain evidence="2 3">AF14-6AC</strain>
    </source>
</reference>
<dbReference type="Proteomes" id="UP000283426">
    <property type="component" value="Unassembled WGS sequence"/>
</dbReference>
<protein>
    <submittedName>
        <fullName evidence="2">KilA-N domain-containing protein</fullName>
    </submittedName>
</protein>
<comment type="caution">
    <text evidence="2">The sequence shown here is derived from an EMBL/GenBank/DDBJ whole genome shotgun (WGS) entry which is preliminary data.</text>
</comment>
<feature type="domain" description="KilA-N" evidence="1">
    <location>
        <begin position="3"/>
        <end position="110"/>
    </location>
</feature>
<gene>
    <name evidence="2" type="ORF">DWW24_04110</name>
</gene>
<dbReference type="GO" id="GO:0003677">
    <property type="term" value="F:DNA binding"/>
    <property type="evidence" value="ECO:0007669"/>
    <property type="project" value="InterPro"/>
</dbReference>
<name>A0A412WPZ6_9BACT</name>
<dbReference type="PROSITE" id="PS51301">
    <property type="entry name" value="KILA_N"/>
    <property type="match status" value="1"/>
</dbReference>
<dbReference type="AlphaFoldDB" id="A0A412WPZ6"/>
<dbReference type="RefSeq" id="WP_118107447.1">
    <property type="nucleotide sequence ID" value="NZ_QRYW01000006.1"/>
</dbReference>
<evidence type="ECO:0000313" key="3">
    <source>
        <dbReference type="Proteomes" id="UP000283426"/>
    </source>
</evidence>
<dbReference type="SUPFAM" id="SSF54616">
    <property type="entry name" value="DNA-binding domain of Mlu1-box binding protein MBP1"/>
    <property type="match status" value="1"/>
</dbReference>
<evidence type="ECO:0000259" key="1">
    <source>
        <dbReference type="PROSITE" id="PS51301"/>
    </source>
</evidence>